<name>A0ABT0XYE7_9ACTN</name>
<evidence type="ECO:0000313" key="1">
    <source>
        <dbReference type="EMBL" id="MCM4078796.1"/>
    </source>
</evidence>
<proteinExistence type="predicted"/>
<dbReference type="Proteomes" id="UP001523216">
    <property type="component" value="Unassembled WGS sequence"/>
</dbReference>
<dbReference type="EMBL" id="JAMQOL010000017">
    <property type="protein sequence ID" value="MCM4078796.1"/>
    <property type="molecule type" value="Genomic_DNA"/>
</dbReference>
<protein>
    <submittedName>
        <fullName evidence="1">Uncharacterized protein</fullName>
    </submittedName>
</protein>
<comment type="caution">
    <text evidence="1">The sequence shown here is derived from an EMBL/GenBank/DDBJ whole genome shotgun (WGS) entry which is preliminary data.</text>
</comment>
<organism evidence="1 2">
    <name type="scientific">Paractinoplanes hotanensis</name>
    <dbReference type="NCBI Taxonomy" id="2906497"/>
    <lineage>
        <taxon>Bacteria</taxon>
        <taxon>Bacillati</taxon>
        <taxon>Actinomycetota</taxon>
        <taxon>Actinomycetes</taxon>
        <taxon>Micromonosporales</taxon>
        <taxon>Micromonosporaceae</taxon>
        <taxon>Paractinoplanes</taxon>
    </lineage>
</organism>
<accession>A0ABT0XYE7</accession>
<sequence length="61" mass="6727">MDSADFALRAYAEGRADGVARRHDRERGDDADYRVGLADGELEAFEADLIAAIRKAMDGKR</sequence>
<dbReference type="RefSeq" id="WP_251798664.1">
    <property type="nucleotide sequence ID" value="NZ_JAMQOL010000017.1"/>
</dbReference>
<keyword evidence="2" id="KW-1185">Reference proteome</keyword>
<gene>
    <name evidence="1" type="ORF">LXN57_14580</name>
</gene>
<reference evidence="1 2" key="1">
    <citation type="submission" date="2022-06" db="EMBL/GenBank/DDBJ databases">
        <title>Actinoplanes abujensis sp. nov., isolated from Nigerian arid soil.</title>
        <authorList>
            <person name="Ding P."/>
        </authorList>
    </citation>
    <scope>NUCLEOTIDE SEQUENCE [LARGE SCALE GENOMIC DNA]</scope>
    <source>
        <strain evidence="2">TRM88002</strain>
    </source>
</reference>
<evidence type="ECO:0000313" key="2">
    <source>
        <dbReference type="Proteomes" id="UP001523216"/>
    </source>
</evidence>